<protein>
    <recommendedName>
        <fullName evidence="7">Cytochrome P450</fullName>
    </recommendedName>
</protein>
<dbReference type="InterPro" id="IPR002401">
    <property type="entry name" value="Cyt_P450_E_grp-I"/>
</dbReference>
<dbReference type="InterPro" id="IPR036396">
    <property type="entry name" value="Cyt_P450_sf"/>
</dbReference>
<keyword evidence="3 4" id="KW-0408">Iron</keyword>
<comment type="cofactor">
    <cofactor evidence="4">
        <name>heme</name>
        <dbReference type="ChEBI" id="CHEBI:30413"/>
    </cofactor>
</comment>
<comment type="caution">
    <text evidence="5">The sequence shown here is derived from an EMBL/GenBank/DDBJ whole genome shotgun (WGS) entry which is preliminary data.</text>
</comment>
<sequence>MLSLFIIAGTTLLASYFYTKLRYVRLTQYAHIPQLPPHRFWGHLKAFGELTQRGIPDRHPDKIFEETWISMGRPPLMLVDLRPGNAPMVLVPTHDIAEQISKPTQLFPLSTTKSPTWTHTIPIIGESSILGKEGDDWKDLRKKYNPGFTSQHLWRLLPLIIEKMGPFCDYLDRFSATEEEFSLEKLISNLTFDVIGAAVMEVDLQAQHMDRSKQSETIQQKYAEVKEEAEGTRSRSILALSFQDTGSLTPQLLSETSDQVRSFLFAGHDTNTGMLQWAFYELSRTPRALKAVRSELDEVLGPETDPQVICSTLAERGQHLLPRITYINAVIKETLRLHPPASTARITRPGSGFTVKTSTGEEYLMDGLIMYPCASIIQRDRNVFGDTADDWVPERWLGEAADNIPPSAWRPFERGPRNCIGLELENLESRVIIAIVARKYDFVKTGLGESALNANGLPILNNKGQYRVHSELYNKPG</sequence>
<dbReference type="STRING" id="363999.A0A439D9P1"/>
<reference evidence="5 6" key="1">
    <citation type="submission" date="2018-12" db="EMBL/GenBank/DDBJ databases">
        <title>Draft genome sequence of Xylaria grammica IHI A82.</title>
        <authorList>
            <person name="Buettner E."/>
            <person name="Kellner H."/>
        </authorList>
    </citation>
    <scope>NUCLEOTIDE SEQUENCE [LARGE SCALE GENOMIC DNA]</scope>
    <source>
        <strain evidence="5 6">IHI A82</strain>
    </source>
</reference>
<dbReference type="SUPFAM" id="SSF48264">
    <property type="entry name" value="Cytochrome P450"/>
    <property type="match status" value="1"/>
</dbReference>
<evidence type="ECO:0008006" key="7">
    <source>
        <dbReference type="Google" id="ProtNLM"/>
    </source>
</evidence>
<keyword evidence="1 4" id="KW-0349">Heme</keyword>
<dbReference type="InterPro" id="IPR050121">
    <property type="entry name" value="Cytochrome_P450_monoxygenase"/>
</dbReference>
<organism evidence="5 6">
    <name type="scientific">Xylaria grammica</name>
    <dbReference type="NCBI Taxonomy" id="363999"/>
    <lineage>
        <taxon>Eukaryota</taxon>
        <taxon>Fungi</taxon>
        <taxon>Dikarya</taxon>
        <taxon>Ascomycota</taxon>
        <taxon>Pezizomycotina</taxon>
        <taxon>Sordariomycetes</taxon>
        <taxon>Xylariomycetidae</taxon>
        <taxon>Xylariales</taxon>
        <taxon>Xylariaceae</taxon>
        <taxon>Xylaria</taxon>
    </lineage>
</organism>
<keyword evidence="2 4" id="KW-0479">Metal-binding</keyword>
<dbReference type="GO" id="GO:0016705">
    <property type="term" value="F:oxidoreductase activity, acting on paired donors, with incorporation or reduction of molecular oxygen"/>
    <property type="evidence" value="ECO:0007669"/>
    <property type="project" value="InterPro"/>
</dbReference>
<dbReference type="InterPro" id="IPR001128">
    <property type="entry name" value="Cyt_P450"/>
</dbReference>
<name>A0A439D9P1_9PEZI</name>
<accession>A0A439D9P1</accession>
<evidence type="ECO:0000256" key="2">
    <source>
        <dbReference type="ARBA" id="ARBA00022723"/>
    </source>
</evidence>
<dbReference type="PRINTS" id="PR00463">
    <property type="entry name" value="EP450I"/>
</dbReference>
<dbReference type="GO" id="GO:0004497">
    <property type="term" value="F:monooxygenase activity"/>
    <property type="evidence" value="ECO:0007669"/>
    <property type="project" value="InterPro"/>
</dbReference>
<evidence type="ECO:0000256" key="3">
    <source>
        <dbReference type="ARBA" id="ARBA00023004"/>
    </source>
</evidence>
<keyword evidence="6" id="KW-1185">Reference proteome</keyword>
<dbReference type="EMBL" id="RYZI01000089">
    <property type="protein sequence ID" value="RWA11130.1"/>
    <property type="molecule type" value="Genomic_DNA"/>
</dbReference>
<dbReference type="Proteomes" id="UP000286045">
    <property type="component" value="Unassembled WGS sequence"/>
</dbReference>
<dbReference type="PANTHER" id="PTHR24305:SF222">
    <property type="entry name" value="CYTOCHROME P450 MONOOXYGENASE STCS"/>
    <property type="match status" value="1"/>
</dbReference>
<dbReference type="Gene3D" id="1.10.630.10">
    <property type="entry name" value="Cytochrome P450"/>
    <property type="match status" value="2"/>
</dbReference>
<dbReference type="AlphaFoldDB" id="A0A439D9P1"/>
<evidence type="ECO:0000313" key="6">
    <source>
        <dbReference type="Proteomes" id="UP000286045"/>
    </source>
</evidence>
<feature type="binding site" description="axial binding residue" evidence="4">
    <location>
        <position position="419"/>
    </location>
    <ligand>
        <name>heme</name>
        <dbReference type="ChEBI" id="CHEBI:30413"/>
    </ligand>
    <ligandPart>
        <name>Fe</name>
        <dbReference type="ChEBI" id="CHEBI:18248"/>
    </ligandPart>
</feature>
<evidence type="ECO:0000256" key="1">
    <source>
        <dbReference type="ARBA" id="ARBA00022617"/>
    </source>
</evidence>
<dbReference type="GO" id="GO:0020037">
    <property type="term" value="F:heme binding"/>
    <property type="evidence" value="ECO:0007669"/>
    <property type="project" value="InterPro"/>
</dbReference>
<dbReference type="PRINTS" id="PR00385">
    <property type="entry name" value="P450"/>
</dbReference>
<dbReference type="GO" id="GO:0005506">
    <property type="term" value="F:iron ion binding"/>
    <property type="evidence" value="ECO:0007669"/>
    <property type="project" value="InterPro"/>
</dbReference>
<evidence type="ECO:0000313" key="5">
    <source>
        <dbReference type="EMBL" id="RWA11130.1"/>
    </source>
</evidence>
<gene>
    <name evidence="5" type="ORF">EKO27_g3956</name>
</gene>
<dbReference type="PANTHER" id="PTHR24305">
    <property type="entry name" value="CYTOCHROME P450"/>
    <property type="match status" value="1"/>
</dbReference>
<evidence type="ECO:0000256" key="4">
    <source>
        <dbReference type="PIRSR" id="PIRSR602401-1"/>
    </source>
</evidence>
<proteinExistence type="predicted"/>
<dbReference type="Pfam" id="PF00067">
    <property type="entry name" value="p450"/>
    <property type="match status" value="1"/>
</dbReference>